<evidence type="ECO:0000313" key="4">
    <source>
        <dbReference type="WBParaSite" id="L893_g4544.t1"/>
    </source>
</evidence>
<evidence type="ECO:0000256" key="1">
    <source>
        <dbReference type="PROSITE-ProRule" id="PRU00706"/>
    </source>
</evidence>
<dbReference type="AlphaFoldDB" id="A0A1I8ADN0"/>
<accession>A0A1I8ADN0</accession>
<comment type="similarity">
    <text evidence="1">Belongs to the NDK family.</text>
</comment>
<sequence>MLSWLCRPCRLRASGTNEVGPVEEVDASKLDRTLLFASGVVMERALLGDLLKTITARKFPIVNLKLAKATDSKLQSFYKSHSIAKELEQINAEIPFVVAIIQKSSALKTLPALLAQFRADHALHLEDLLCSENAKIAHRDVATWFSIEELQSKPPLELAGSKKTEEHADGDAPADPTAHGEEGTVEANDSLSDTNPFHETNGDVHDHESTHELVQSAENK</sequence>
<comment type="caution">
    <text evidence="1">Lacks conserved residue(s) required for the propagation of feature annotation.</text>
</comment>
<name>A0A1I8ADN0_9BILA</name>
<dbReference type="InterPro" id="IPR036850">
    <property type="entry name" value="NDK-like_dom_sf"/>
</dbReference>
<dbReference type="PROSITE" id="PS51374">
    <property type="entry name" value="NDPK_LIKE"/>
    <property type="match status" value="1"/>
</dbReference>
<dbReference type="WBParaSite" id="L893_g4544.t1">
    <property type="protein sequence ID" value="L893_g4544.t1"/>
    <property type="gene ID" value="L893_g4544"/>
</dbReference>
<dbReference type="Proteomes" id="UP000095287">
    <property type="component" value="Unplaced"/>
</dbReference>
<organism evidence="3 4">
    <name type="scientific">Steinernema glaseri</name>
    <dbReference type="NCBI Taxonomy" id="37863"/>
    <lineage>
        <taxon>Eukaryota</taxon>
        <taxon>Metazoa</taxon>
        <taxon>Ecdysozoa</taxon>
        <taxon>Nematoda</taxon>
        <taxon>Chromadorea</taxon>
        <taxon>Rhabditida</taxon>
        <taxon>Tylenchina</taxon>
        <taxon>Panagrolaimomorpha</taxon>
        <taxon>Strongyloidoidea</taxon>
        <taxon>Steinernematidae</taxon>
        <taxon>Steinernema</taxon>
    </lineage>
</organism>
<evidence type="ECO:0000256" key="2">
    <source>
        <dbReference type="SAM" id="MobiDB-lite"/>
    </source>
</evidence>
<dbReference type="Gene3D" id="3.30.70.141">
    <property type="entry name" value="Nucleoside diphosphate kinase-like domain"/>
    <property type="match status" value="1"/>
</dbReference>
<feature type="compositionally biased region" description="Basic and acidic residues" evidence="2">
    <location>
        <begin position="200"/>
        <end position="211"/>
    </location>
</feature>
<proteinExistence type="inferred from homology"/>
<evidence type="ECO:0000313" key="3">
    <source>
        <dbReference type="Proteomes" id="UP000095287"/>
    </source>
</evidence>
<keyword evidence="3" id="KW-1185">Reference proteome</keyword>
<feature type="compositionally biased region" description="Polar residues" evidence="2">
    <location>
        <begin position="187"/>
        <end position="198"/>
    </location>
</feature>
<protein>
    <submittedName>
        <fullName evidence="4">Glutaredoxin domain-containing protein</fullName>
    </submittedName>
</protein>
<feature type="compositionally biased region" description="Basic and acidic residues" evidence="2">
    <location>
        <begin position="160"/>
        <end position="170"/>
    </location>
</feature>
<reference evidence="4" key="1">
    <citation type="submission" date="2016-11" db="UniProtKB">
        <authorList>
            <consortium name="WormBaseParasite"/>
        </authorList>
    </citation>
    <scope>IDENTIFICATION</scope>
</reference>
<dbReference type="SUPFAM" id="SSF54919">
    <property type="entry name" value="Nucleoside diphosphate kinase, NDK"/>
    <property type="match status" value="1"/>
</dbReference>
<feature type="region of interest" description="Disordered" evidence="2">
    <location>
        <begin position="160"/>
        <end position="220"/>
    </location>
</feature>